<gene>
    <name evidence="1" type="ORF">P691DRAFT_805265</name>
</gene>
<dbReference type="EMBL" id="MU151284">
    <property type="protein sequence ID" value="KAF9445736.1"/>
    <property type="molecule type" value="Genomic_DNA"/>
</dbReference>
<reference evidence="1" key="1">
    <citation type="submission" date="2020-11" db="EMBL/GenBank/DDBJ databases">
        <authorList>
            <consortium name="DOE Joint Genome Institute"/>
            <person name="Ahrendt S."/>
            <person name="Riley R."/>
            <person name="Andreopoulos W."/>
            <person name="Labutti K."/>
            <person name="Pangilinan J."/>
            <person name="Ruiz-Duenas F.J."/>
            <person name="Barrasa J.M."/>
            <person name="Sanchez-Garcia M."/>
            <person name="Camarero S."/>
            <person name="Miyauchi S."/>
            <person name="Serrano A."/>
            <person name="Linde D."/>
            <person name="Babiker R."/>
            <person name="Drula E."/>
            <person name="Ayuso-Fernandez I."/>
            <person name="Pacheco R."/>
            <person name="Padilla G."/>
            <person name="Ferreira P."/>
            <person name="Barriuso J."/>
            <person name="Kellner H."/>
            <person name="Castanera R."/>
            <person name="Alfaro M."/>
            <person name="Ramirez L."/>
            <person name="Pisabarro A.G."/>
            <person name="Kuo A."/>
            <person name="Tritt A."/>
            <person name="Lipzen A."/>
            <person name="He G."/>
            <person name="Yan M."/>
            <person name="Ng V."/>
            <person name="Cullen D."/>
            <person name="Martin F."/>
            <person name="Rosso M.-N."/>
            <person name="Henrissat B."/>
            <person name="Hibbett D."/>
            <person name="Martinez A.T."/>
            <person name="Grigoriev I.V."/>
        </authorList>
    </citation>
    <scope>NUCLEOTIDE SEQUENCE</scope>
    <source>
        <strain evidence="1">MF-IS2</strain>
    </source>
</reference>
<evidence type="ECO:0000313" key="1">
    <source>
        <dbReference type="EMBL" id="KAF9445736.1"/>
    </source>
</evidence>
<organism evidence="1 2">
    <name type="scientific">Macrolepiota fuliginosa MF-IS2</name>
    <dbReference type="NCBI Taxonomy" id="1400762"/>
    <lineage>
        <taxon>Eukaryota</taxon>
        <taxon>Fungi</taxon>
        <taxon>Dikarya</taxon>
        <taxon>Basidiomycota</taxon>
        <taxon>Agaricomycotina</taxon>
        <taxon>Agaricomycetes</taxon>
        <taxon>Agaricomycetidae</taxon>
        <taxon>Agaricales</taxon>
        <taxon>Agaricineae</taxon>
        <taxon>Agaricaceae</taxon>
        <taxon>Macrolepiota</taxon>
    </lineage>
</organism>
<dbReference type="AlphaFoldDB" id="A0A9P5X9E5"/>
<name>A0A9P5X9E5_9AGAR</name>
<dbReference type="OrthoDB" id="3350619at2759"/>
<comment type="caution">
    <text evidence="1">The sequence shown here is derived from an EMBL/GenBank/DDBJ whole genome shotgun (WGS) entry which is preliminary data.</text>
</comment>
<proteinExistence type="predicted"/>
<accession>A0A9P5X9E5</accession>
<evidence type="ECO:0000313" key="2">
    <source>
        <dbReference type="Proteomes" id="UP000807342"/>
    </source>
</evidence>
<sequence>MMNFCQLVVKPPVDAVTGTNDLEIYELNEGFPITAKELTFANRPRRRGSPLALTRAHNGSEWRHSFVCPSDKIFTFEFGCGAGSICDIGWWQTKEPRDTGIFMIQSSVEIA</sequence>
<keyword evidence="2" id="KW-1185">Reference proteome</keyword>
<dbReference type="Proteomes" id="UP000807342">
    <property type="component" value="Unassembled WGS sequence"/>
</dbReference>
<protein>
    <submittedName>
        <fullName evidence="1">Uncharacterized protein</fullName>
    </submittedName>
</protein>